<keyword evidence="3" id="KW-1185">Reference proteome</keyword>
<evidence type="ECO:0000313" key="2">
    <source>
        <dbReference type="EMBL" id="GBN24732.1"/>
    </source>
</evidence>
<evidence type="ECO:0000313" key="3">
    <source>
        <dbReference type="Proteomes" id="UP000499080"/>
    </source>
</evidence>
<feature type="compositionally biased region" description="Polar residues" evidence="1">
    <location>
        <begin position="45"/>
        <end position="57"/>
    </location>
</feature>
<dbReference type="AlphaFoldDB" id="A0A4Y2ME53"/>
<dbReference type="EMBL" id="BGPR01007160">
    <property type="protein sequence ID" value="GBN24732.1"/>
    <property type="molecule type" value="Genomic_DNA"/>
</dbReference>
<name>A0A4Y2ME53_ARAVE</name>
<dbReference type="Proteomes" id="UP000499080">
    <property type="component" value="Unassembled WGS sequence"/>
</dbReference>
<accession>A0A4Y2ME53</accession>
<comment type="caution">
    <text evidence="2">The sequence shown here is derived from an EMBL/GenBank/DDBJ whole genome shotgun (WGS) entry which is preliminary data.</text>
</comment>
<gene>
    <name evidence="2" type="ORF">AVEN_38845_1</name>
</gene>
<feature type="compositionally biased region" description="Polar residues" evidence="1">
    <location>
        <begin position="90"/>
        <end position="114"/>
    </location>
</feature>
<evidence type="ECO:0000256" key="1">
    <source>
        <dbReference type="SAM" id="MobiDB-lite"/>
    </source>
</evidence>
<feature type="compositionally biased region" description="Low complexity" evidence="1">
    <location>
        <begin position="11"/>
        <end position="26"/>
    </location>
</feature>
<organism evidence="2 3">
    <name type="scientific">Araneus ventricosus</name>
    <name type="common">Orbweaver spider</name>
    <name type="synonym">Epeira ventricosa</name>
    <dbReference type="NCBI Taxonomy" id="182803"/>
    <lineage>
        <taxon>Eukaryota</taxon>
        <taxon>Metazoa</taxon>
        <taxon>Ecdysozoa</taxon>
        <taxon>Arthropoda</taxon>
        <taxon>Chelicerata</taxon>
        <taxon>Arachnida</taxon>
        <taxon>Araneae</taxon>
        <taxon>Araneomorphae</taxon>
        <taxon>Entelegynae</taxon>
        <taxon>Araneoidea</taxon>
        <taxon>Araneidae</taxon>
        <taxon>Araneus</taxon>
    </lineage>
</organism>
<proteinExistence type="predicted"/>
<sequence>MDLHCPSVGNTSSTYPSRRSTTFPTTGLQTSRRPSVSHLLFSLQKDPTQPGSKQSAKARSLHLPHYTEHHPKQTQARPCTSKYHRKSRSRQGSIHASVSSQPNCIAQTMNSRVNVLSEAK</sequence>
<feature type="region of interest" description="Disordered" evidence="1">
    <location>
        <begin position="1"/>
        <end position="120"/>
    </location>
</feature>
<protein>
    <submittedName>
        <fullName evidence="2">Uncharacterized protein</fullName>
    </submittedName>
</protein>
<reference evidence="2 3" key="1">
    <citation type="journal article" date="2019" name="Sci. Rep.">
        <title>Orb-weaving spider Araneus ventricosus genome elucidates the spidroin gene catalogue.</title>
        <authorList>
            <person name="Kono N."/>
            <person name="Nakamura H."/>
            <person name="Ohtoshi R."/>
            <person name="Moran D.A.P."/>
            <person name="Shinohara A."/>
            <person name="Yoshida Y."/>
            <person name="Fujiwara M."/>
            <person name="Mori M."/>
            <person name="Tomita M."/>
            <person name="Arakawa K."/>
        </authorList>
    </citation>
    <scope>NUCLEOTIDE SEQUENCE [LARGE SCALE GENOMIC DNA]</scope>
</reference>